<name>A0A1Q9E5R3_SYMMI</name>
<keyword evidence="3" id="KW-1185">Reference proteome</keyword>
<organism evidence="2 3">
    <name type="scientific">Symbiodinium microadriaticum</name>
    <name type="common">Dinoflagellate</name>
    <name type="synonym">Zooxanthella microadriatica</name>
    <dbReference type="NCBI Taxonomy" id="2951"/>
    <lineage>
        <taxon>Eukaryota</taxon>
        <taxon>Sar</taxon>
        <taxon>Alveolata</taxon>
        <taxon>Dinophyceae</taxon>
        <taxon>Suessiales</taxon>
        <taxon>Symbiodiniaceae</taxon>
        <taxon>Symbiodinium</taxon>
    </lineage>
</organism>
<protein>
    <submittedName>
        <fullName evidence="2">Uncharacterized protein</fullName>
    </submittedName>
</protein>
<evidence type="ECO:0000313" key="2">
    <source>
        <dbReference type="EMBL" id="OLQ02767.1"/>
    </source>
</evidence>
<evidence type="ECO:0000313" key="3">
    <source>
        <dbReference type="Proteomes" id="UP000186817"/>
    </source>
</evidence>
<keyword evidence="1" id="KW-1133">Transmembrane helix</keyword>
<gene>
    <name evidence="2" type="ORF">AK812_SmicGene14351</name>
</gene>
<evidence type="ECO:0000256" key="1">
    <source>
        <dbReference type="SAM" id="Phobius"/>
    </source>
</evidence>
<keyword evidence="1" id="KW-0812">Transmembrane</keyword>
<dbReference type="OrthoDB" id="10465411at2759"/>
<feature type="transmembrane region" description="Helical" evidence="1">
    <location>
        <begin position="245"/>
        <end position="263"/>
    </location>
</feature>
<proteinExistence type="predicted"/>
<reference evidence="2 3" key="1">
    <citation type="submission" date="2016-02" db="EMBL/GenBank/DDBJ databases">
        <title>Genome analysis of coral dinoflagellate symbionts highlights evolutionary adaptations to a symbiotic lifestyle.</title>
        <authorList>
            <person name="Aranda M."/>
            <person name="Li Y."/>
            <person name="Liew Y.J."/>
            <person name="Baumgarten S."/>
            <person name="Simakov O."/>
            <person name="Wilson M."/>
            <person name="Piel J."/>
            <person name="Ashoor H."/>
            <person name="Bougouffa S."/>
            <person name="Bajic V.B."/>
            <person name="Ryu T."/>
            <person name="Ravasi T."/>
            <person name="Bayer T."/>
            <person name="Micklem G."/>
            <person name="Kim H."/>
            <person name="Bhak J."/>
            <person name="Lajeunesse T.C."/>
            <person name="Voolstra C.R."/>
        </authorList>
    </citation>
    <scope>NUCLEOTIDE SEQUENCE [LARGE SCALE GENOMIC DNA]</scope>
    <source>
        <strain evidence="2 3">CCMP2467</strain>
    </source>
</reference>
<accession>A0A1Q9E5R3</accession>
<sequence>MSVAGINRVLESGTKIWLEVGMDGATTSVRDDLAAAVLCEEPAKNTASPEGLREDGDVHFLRIFIKVEAIIRKILAQWELPLTPEIPVKASAIPNSMAGQGTCFADVSELFRDWQEVIADPKKDKKLLDPKVPLAVEPSARSLPSLLGGQKRQVSTWRMLLQYALASLANGTNDLWPIAKQKADGVLSLRSNTETQLHCHIGLAIARLQGLDKPAERDLNAIDPRESLSAFLMGLGNKAARVNGGLLAVAAMIMVTVPVFKFLRRSLDVSKAKAIQPMTDRSLVQVIGALMAGVLLTVLLVDIVIH</sequence>
<feature type="transmembrane region" description="Helical" evidence="1">
    <location>
        <begin position="283"/>
        <end position="305"/>
    </location>
</feature>
<dbReference type="Proteomes" id="UP000186817">
    <property type="component" value="Unassembled WGS sequence"/>
</dbReference>
<keyword evidence="1" id="KW-0472">Membrane</keyword>
<dbReference type="EMBL" id="LSRX01000255">
    <property type="protein sequence ID" value="OLQ02767.1"/>
    <property type="molecule type" value="Genomic_DNA"/>
</dbReference>
<dbReference type="AlphaFoldDB" id="A0A1Q9E5R3"/>
<comment type="caution">
    <text evidence="2">The sequence shown here is derived from an EMBL/GenBank/DDBJ whole genome shotgun (WGS) entry which is preliminary data.</text>
</comment>